<evidence type="ECO:0000259" key="3">
    <source>
        <dbReference type="Pfam" id="PF24883"/>
    </source>
</evidence>
<dbReference type="InterPro" id="IPR027417">
    <property type="entry name" value="P-loop_NTPase"/>
</dbReference>
<organism evidence="4 5">
    <name type="scientific">Xylaria flabelliformis</name>
    <dbReference type="NCBI Taxonomy" id="2512241"/>
    <lineage>
        <taxon>Eukaryota</taxon>
        <taxon>Fungi</taxon>
        <taxon>Dikarya</taxon>
        <taxon>Ascomycota</taxon>
        <taxon>Pezizomycotina</taxon>
        <taxon>Sordariomycetes</taxon>
        <taxon>Xylariomycetidae</taxon>
        <taxon>Xylariales</taxon>
        <taxon>Xylariaceae</taxon>
        <taxon>Xylaria</taxon>
    </lineage>
</organism>
<dbReference type="SMART" id="SM00248">
    <property type="entry name" value="ANK"/>
    <property type="match status" value="9"/>
</dbReference>
<keyword evidence="2" id="KW-0040">ANK repeat</keyword>
<dbReference type="Gene3D" id="1.25.40.20">
    <property type="entry name" value="Ankyrin repeat-containing domain"/>
    <property type="match status" value="3"/>
</dbReference>
<feature type="repeat" description="ANK" evidence="2">
    <location>
        <begin position="897"/>
        <end position="929"/>
    </location>
</feature>
<dbReference type="OrthoDB" id="195446at2759"/>
<dbReference type="InterPro" id="IPR036770">
    <property type="entry name" value="Ankyrin_rpt-contain_sf"/>
</dbReference>
<dbReference type="PROSITE" id="PS50088">
    <property type="entry name" value="ANK_REPEAT"/>
    <property type="match status" value="2"/>
</dbReference>
<keyword evidence="1" id="KW-0677">Repeat</keyword>
<dbReference type="Gene3D" id="3.40.50.300">
    <property type="entry name" value="P-loop containing nucleotide triphosphate hydrolases"/>
    <property type="match status" value="1"/>
</dbReference>
<accession>A0A553I6V2</accession>
<dbReference type="Pfam" id="PF12796">
    <property type="entry name" value="Ank_2"/>
    <property type="match status" value="2"/>
</dbReference>
<dbReference type="PRINTS" id="PR01415">
    <property type="entry name" value="ANKYRIN"/>
</dbReference>
<dbReference type="InterPro" id="IPR056884">
    <property type="entry name" value="NPHP3-like_N"/>
</dbReference>
<dbReference type="InterPro" id="IPR002110">
    <property type="entry name" value="Ankyrin_rpt"/>
</dbReference>
<dbReference type="SUPFAM" id="SSF48403">
    <property type="entry name" value="Ankyrin repeat"/>
    <property type="match status" value="2"/>
</dbReference>
<keyword evidence="5" id="KW-1185">Reference proteome</keyword>
<evidence type="ECO:0000256" key="2">
    <source>
        <dbReference type="PROSITE-ProRule" id="PRU00023"/>
    </source>
</evidence>
<feature type="domain" description="Nephrocystin 3-like N-terminal" evidence="3">
    <location>
        <begin position="204"/>
        <end position="398"/>
    </location>
</feature>
<evidence type="ECO:0000256" key="1">
    <source>
        <dbReference type="ARBA" id="ARBA00022737"/>
    </source>
</evidence>
<evidence type="ECO:0000313" key="5">
    <source>
        <dbReference type="Proteomes" id="UP000319160"/>
    </source>
</evidence>
<protein>
    <recommendedName>
        <fullName evidence="3">Nephrocystin 3-like N-terminal domain-containing protein</fullName>
    </recommendedName>
</protein>
<dbReference type="PANTHER" id="PTHR10039">
    <property type="entry name" value="AMELOGENIN"/>
    <property type="match status" value="1"/>
</dbReference>
<name>A0A553I6V2_9PEZI</name>
<evidence type="ECO:0000313" key="4">
    <source>
        <dbReference type="EMBL" id="TRX95930.1"/>
    </source>
</evidence>
<feature type="repeat" description="ANK" evidence="2">
    <location>
        <begin position="1108"/>
        <end position="1140"/>
    </location>
</feature>
<dbReference type="PROSITE" id="PS50297">
    <property type="entry name" value="ANK_REP_REGION"/>
    <property type="match status" value="2"/>
</dbReference>
<dbReference type="Pfam" id="PF24883">
    <property type="entry name" value="NPHP3_N"/>
    <property type="match status" value="1"/>
</dbReference>
<proteinExistence type="predicted"/>
<dbReference type="PANTHER" id="PTHR10039:SF16">
    <property type="entry name" value="GPI INOSITOL-DEACYLASE"/>
    <property type="match status" value="1"/>
</dbReference>
<gene>
    <name evidence="4" type="ORF">FHL15_003072</name>
</gene>
<dbReference type="STRING" id="2512241.A0A553I6V2"/>
<reference evidence="5" key="1">
    <citation type="submission" date="2019-06" db="EMBL/GenBank/DDBJ databases">
        <title>Draft genome sequence of the griseofulvin-producing fungus Xylaria cubensis strain G536.</title>
        <authorList>
            <person name="Mead M.E."/>
            <person name="Raja H.A."/>
            <person name="Steenwyk J.L."/>
            <person name="Knowles S.L."/>
            <person name="Oberlies N.H."/>
            <person name="Rokas A."/>
        </authorList>
    </citation>
    <scope>NUCLEOTIDE SEQUENCE [LARGE SCALE GENOMIC DNA]</scope>
    <source>
        <strain evidence="5">G536</strain>
    </source>
</reference>
<sequence length="1393" mass="156755">MSGAEVFGLVLEVIGLAKKAWDVADKATHAKRTVDNLIERLLASKKALERANECFELLPVDDQPQDLVKSIFVKYTSLLKYMRNELQNDKPEGHHLRYVFSRAYKGAKWVLKEEWVQGRIDEIKELEKVIQDMLQVLRTTNSYGAAKTTAEVQKLLEKVKQSTDVSHFFDTVDRLCKMLGRHSTQILEKNPQQILAKIEHSPPSWVLDEISVKQWMEDEAIDGGNWIWVLGDAGTGKSCIATYISQALHEPSTIEQPITYEETLSDLNKPSQSGAGDRHILPICGAAIYYCNYESRESQAPERVALTLLHQLITQLWEIAPHRAYRHLEAVRDLTTFQGTHKGVQDAFRVLSTVAASFDRFYVTVDALDELPTPNLATLLQRLRGLGLPKAKFFVTSRDASRVLPTARTVNANRNAATMRAFVHEKLRSIAEGRDSDVPWPVPLTEMLGDDRFLTQVVERILKLSQQNFFCAELMIRQLLDCQEEEEVLESLENLSRTTDGLIGQAIDRIKAQDNAQAARGHAALLWVIYTRGSSISFAELQNALAFQFYGDNPTTTPEAHLSEFSRTKLTKFTCHFLSFEGERDSISVHKAVQDFCVKEGMGAQYFQGAHTDIARVCLWCLSVSKEPCRSRDDWEALPPFLRYAASNWGWHMAAGSQVVPDCPPPNMDLMELLQDDPFLDVVTVAIQPRLEKLGLWTEDMWEKLKTKTPPISALHILAFFDLDRIVARWLAQSDIGPGNADFQATLSSALYLAAIQGSHRTVLVLLSKGADPLREHGEGAITALRGACLHGQVEVIEALFRNTPDELCKEMVLQKGLHNRTPLYDACSSVQIVRRILSIMGQMDEVVAKELLLARSTREGTVMHAAAEADNGDAIAELLDFRSGGPLLLDERCKRTGETPLHRAAKVGSATAVQRLLERGADPNAIDNEGNTPAMLAAFQVAGLTGRCLELLLPHTDIKVQNRVHRRNVLHIACHFGRPRHVKTLLPYITKNRNVLTAREDANLMAIMCARLQPHHYKFLCIEYLIPLMGRDLLLVEDAQELQRVLMRYNQPQALSCLLREFPDQWMLMLDKRSTLLDKAIRLGHLPIVQTILTVYGKGDIEVRNPDGLTPLMQAAHSGFSYIVRYLLDNGADIRAIDNGDRSVLEWCAELNNVDIVEAIWKHDAELLKPSVGSESILNMVSARNQVRKLWLKHDVVPELNRPTKEIQCLHSLREDLDEVRGEVGQGIYLESDPIPEVAKIPLSRLAISISARDQGWSDHAVVHPSDKGSIRGSQTWLDIAIKRGVHFFCLGSSSKPATNKDAGGNIIRQVEFTHNKLNVDEWTVYHDMWEVDDGFEVPCKSRWPLGYDKLAVKGLMTILKPGDRICVIMRAQFRGWVCRVSRAELTAWYED</sequence>
<dbReference type="EMBL" id="VFLP01000013">
    <property type="protein sequence ID" value="TRX95930.1"/>
    <property type="molecule type" value="Genomic_DNA"/>
</dbReference>
<comment type="caution">
    <text evidence="4">The sequence shown here is derived from an EMBL/GenBank/DDBJ whole genome shotgun (WGS) entry which is preliminary data.</text>
</comment>
<dbReference type="Proteomes" id="UP000319160">
    <property type="component" value="Unassembled WGS sequence"/>
</dbReference>